<dbReference type="STRING" id="1029756.W911_01300"/>
<keyword evidence="1" id="KW-0812">Transmembrane</keyword>
<accession>V5S9P3</accession>
<proteinExistence type="predicted"/>
<dbReference type="HOGENOM" id="CLU_198243_0_0_5"/>
<sequence>MFYWLVTPLMAMAAGIAAIFVARDSANFGVVQMVVSVLLLAGLVALLVFWGPIMDWLRRGRRGPR</sequence>
<evidence type="ECO:0000313" key="2">
    <source>
        <dbReference type="EMBL" id="AHB47338.1"/>
    </source>
</evidence>
<gene>
    <name evidence="2" type="ORF">W911_01300</name>
</gene>
<evidence type="ECO:0000256" key="1">
    <source>
        <dbReference type="SAM" id="Phobius"/>
    </source>
</evidence>
<dbReference type="PATRIC" id="fig|1029756.8.peg.274"/>
<evidence type="ECO:0000313" key="3">
    <source>
        <dbReference type="Proteomes" id="UP000018542"/>
    </source>
</evidence>
<keyword evidence="1" id="KW-1133">Transmembrane helix</keyword>
<dbReference type="RefSeq" id="WP_023785701.1">
    <property type="nucleotide sequence ID" value="NC_022997.1"/>
</dbReference>
<reference evidence="2 3" key="1">
    <citation type="journal article" date="2014" name="Genome Announc.">
        <title>Complete Genome Sequence of Hyphomicrobium nitrativorans Strain NL23, a Denitrifying Bacterium Isolated from Biofilm of a Methanol-Fed Denitrification System Treating Seawater at the Montreal Biodome.</title>
        <authorList>
            <person name="Martineau C."/>
            <person name="Villeneuve C."/>
            <person name="Mauffrey F."/>
            <person name="Villemur R."/>
        </authorList>
    </citation>
    <scope>NUCLEOTIDE SEQUENCE [LARGE SCALE GENOMIC DNA]</scope>
    <source>
        <strain evidence="2">NL23</strain>
    </source>
</reference>
<protein>
    <submittedName>
        <fullName evidence="2">Uncharacterized protein</fullName>
    </submittedName>
</protein>
<feature type="transmembrane region" description="Helical" evidence="1">
    <location>
        <begin position="33"/>
        <end position="57"/>
    </location>
</feature>
<keyword evidence="1" id="KW-0472">Membrane</keyword>
<keyword evidence="3" id="KW-1185">Reference proteome</keyword>
<organism evidence="2 3">
    <name type="scientific">Hyphomicrobium nitrativorans NL23</name>
    <dbReference type="NCBI Taxonomy" id="1029756"/>
    <lineage>
        <taxon>Bacteria</taxon>
        <taxon>Pseudomonadati</taxon>
        <taxon>Pseudomonadota</taxon>
        <taxon>Alphaproteobacteria</taxon>
        <taxon>Hyphomicrobiales</taxon>
        <taxon>Hyphomicrobiaceae</taxon>
        <taxon>Hyphomicrobium</taxon>
    </lineage>
</organism>
<dbReference type="KEGG" id="hni:W911_01300"/>
<dbReference type="EMBL" id="CP006912">
    <property type="protein sequence ID" value="AHB47338.1"/>
    <property type="molecule type" value="Genomic_DNA"/>
</dbReference>
<name>V5S9P3_9HYPH</name>
<dbReference type="AlphaFoldDB" id="V5S9P3"/>
<dbReference type="Proteomes" id="UP000018542">
    <property type="component" value="Chromosome"/>
</dbReference>